<evidence type="ECO:0000313" key="13">
    <source>
        <dbReference type="EMBL" id="SCU91415.1"/>
    </source>
</evidence>
<dbReference type="SMART" id="SM00320">
    <property type="entry name" value="WD40"/>
    <property type="match status" value="11"/>
</dbReference>
<dbReference type="PROSITE" id="PS50082">
    <property type="entry name" value="WD_REPEATS_2"/>
    <property type="match status" value="4"/>
</dbReference>
<dbReference type="InterPro" id="IPR036322">
    <property type="entry name" value="WD40_repeat_dom_sf"/>
</dbReference>
<feature type="repeat" description="WD" evidence="11">
    <location>
        <begin position="191"/>
        <end position="235"/>
    </location>
</feature>
<dbReference type="EMBL" id="LT598458">
    <property type="protein sequence ID" value="SCU91415.1"/>
    <property type="molecule type" value="Genomic_DNA"/>
</dbReference>
<dbReference type="GO" id="GO:0005737">
    <property type="term" value="C:cytoplasm"/>
    <property type="evidence" value="ECO:0007669"/>
    <property type="project" value="UniProtKB-SubCell"/>
</dbReference>
<dbReference type="GO" id="GO:0032447">
    <property type="term" value="P:protein urmylation"/>
    <property type="evidence" value="ECO:0007669"/>
    <property type="project" value="EnsemblFungi"/>
</dbReference>
<dbReference type="PANTHER" id="PTHR44111">
    <property type="entry name" value="ELONGATOR COMPLEX PROTEIN 2"/>
    <property type="match status" value="1"/>
</dbReference>
<proteinExistence type="inferred from homology"/>
<dbReference type="GO" id="GO:0006357">
    <property type="term" value="P:regulation of transcription by RNA polymerase II"/>
    <property type="evidence" value="ECO:0007669"/>
    <property type="project" value="EnsemblFungi"/>
</dbReference>
<keyword evidence="9" id="KW-0677">Repeat</keyword>
<evidence type="ECO:0000256" key="12">
    <source>
        <dbReference type="SAM" id="MobiDB-lite"/>
    </source>
</evidence>
<gene>
    <name evidence="13" type="ORF">LADA_0F09824G</name>
</gene>
<keyword evidence="8" id="KW-0819">tRNA processing</keyword>
<dbReference type="Proteomes" id="UP000190274">
    <property type="component" value="Chromosome F"/>
</dbReference>
<keyword evidence="7 11" id="KW-0853">WD repeat</keyword>
<dbReference type="GO" id="GO:0005634">
    <property type="term" value="C:nucleus"/>
    <property type="evidence" value="ECO:0007669"/>
    <property type="project" value="UniProtKB-SubCell"/>
</dbReference>
<reference evidence="13 14" key="1">
    <citation type="submission" date="2016-03" db="EMBL/GenBank/DDBJ databases">
        <authorList>
            <person name="Devillers H."/>
        </authorList>
    </citation>
    <scope>NUCLEOTIDE SEQUENCE [LARGE SCALE GENOMIC DNA]</scope>
    <source>
        <strain evidence="13">CBS 10888</strain>
    </source>
</reference>
<evidence type="ECO:0000256" key="11">
    <source>
        <dbReference type="PROSITE-ProRule" id="PRU00221"/>
    </source>
</evidence>
<evidence type="ECO:0000256" key="6">
    <source>
        <dbReference type="ARBA" id="ARBA00022490"/>
    </source>
</evidence>
<dbReference type="PANTHER" id="PTHR44111:SF1">
    <property type="entry name" value="ELONGATOR COMPLEX PROTEIN 2"/>
    <property type="match status" value="1"/>
</dbReference>
<keyword evidence="6" id="KW-0963">Cytoplasm</keyword>
<dbReference type="GO" id="GO:0033588">
    <property type="term" value="C:elongator holoenzyme complex"/>
    <property type="evidence" value="ECO:0007669"/>
    <property type="project" value="EnsemblFungi"/>
</dbReference>
<comment type="subcellular location">
    <subcellularLocation>
        <location evidence="2">Cytoplasm</location>
    </subcellularLocation>
    <subcellularLocation>
        <location evidence="1">Nucleus</location>
    </subcellularLocation>
</comment>
<name>A0A1G4JLM1_9SACH</name>
<dbReference type="STRING" id="1266660.A0A1G4JLM1"/>
<dbReference type="Pfam" id="PF00400">
    <property type="entry name" value="WD40"/>
    <property type="match status" value="6"/>
</dbReference>
<comment type="pathway">
    <text evidence="3">tRNA modification; 5-methoxycarbonylmethyl-2-thiouridine-tRNA biosynthesis.</text>
</comment>
<feature type="repeat" description="WD" evidence="11">
    <location>
        <begin position="269"/>
        <end position="301"/>
    </location>
</feature>
<dbReference type="SUPFAM" id="SSF50978">
    <property type="entry name" value="WD40 repeat-like"/>
    <property type="match status" value="3"/>
</dbReference>
<sequence length="786" mass="88342">MVLSEGVFIGCNRQTQVSDYSSKWKVAAFGAGKTIALWKPLESAARGVYVTLKGHKAEVTCVRFVKDSDLMITASEDFQIKIWEHSNDTFENIQTLNHHKHTITAIAVLHDIFAVGCADGSVSIWSLASGKAQLAHSFEPKTNTFPLCLALKSMQDNSMLLAVGGTNPNVFIYSFEWRAQEMSNFQQAAVLEGHEDWIKAMDFYEESKGNILLATGSQDRYIRLWRIRTNELIDNSDEDDSKLKLLSNKQSKFMANANLKVAINFEALIVGHDDWISCLQWHKDRLQLMASTADTAVMIWEPDEDSGVWICASRLGELSSKGASTATGSAGGFWSCNWLFHEGRDYILTNGKTGSWRMWGSGEMGIWHQHLAITGPAKAATDAAWSPDGTYLLVTSLDQTTRLLSKYRRTDDRDEKAGSWFEFARPQIHGYDMMCVEPLSKTRFISGGDEKILRSFDEPKGVAQILEKFAGIHIEHPDVMPDSAALPALGLSSKAVADTEDEEEEDPDARETNETKNISFDVVSSLTTPPIEDQLQRHTLWPEIEKLYGHGYEISCLDISADSNVVASACKSNNTQHAVIRFFDTRTWLQLKPAEQLHALTITRLKFSNDNTSLLSVSRDRQWAIWRRDLTSNEFHLAYKNERAHTRIIWDGDWAPLEYGQLFVTASRDKSVKAWRFSSSVSDYVEDGLFKLGEPVTALSIYPELFNGKILLALGLESGAIEIFIYGEQFCRITRLDDKITPADRINRLRWSPVHDGCKLNLASVSADHSARIYSIDLSFVEELSR</sequence>
<comment type="similarity">
    <text evidence="4">Belongs to the WD repeat ELP2 family.</text>
</comment>
<dbReference type="GO" id="GO:0002098">
    <property type="term" value="P:tRNA wobble uridine modification"/>
    <property type="evidence" value="ECO:0007669"/>
    <property type="project" value="EnsemblFungi"/>
</dbReference>
<protein>
    <recommendedName>
        <fullName evidence="5">Elongator complex protein 2</fullName>
    </recommendedName>
</protein>
<dbReference type="PROSITE" id="PS50294">
    <property type="entry name" value="WD_REPEATS_REGION"/>
    <property type="match status" value="3"/>
</dbReference>
<dbReference type="FunFam" id="2.130.10.10:FF:000400">
    <property type="entry name" value="Elongator acetyltransferase complex subunit 2"/>
    <property type="match status" value="1"/>
</dbReference>
<evidence type="ECO:0000256" key="8">
    <source>
        <dbReference type="ARBA" id="ARBA00022694"/>
    </source>
</evidence>
<dbReference type="InterPro" id="IPR001680">
    <property type="entry name" value="WD40_rpt"/>
</dbReference>
<evidence type="ECO:0000256" key="2">
    <source>
        <dbReference type="ARBA" id="ARBA00004496"/>
    </source>
</evidence>
<keyword evidence="10" id="KW-0539">Nucleus</keyword>
<evidence type="ECO:0000256" key="5">
    <source>
        <dbReference type="ARBA" id="ARBA00020267"/>
    </source>
</evidence>
<feature type="region of interest" description="Disordered" evidence="12">
    <location>
        <begin position="495"/>
        <end position="516"/>
    </location>
</feature>
<dbReference type="OrthoDB" id="27911at2759"/>
<accession>A0A1G4JLM1</accession>
<feature type="compositionally biased region" description="Acidic residues" evidence="12">
    <location>
        <begin position="498"/>
        <end position="508"/>
    </location>
</feature>
<dbReference type="Gene3D" id="2.130.10.10">
    <property type="entry name" value="YVTN repeat-like/Quinoprotein amine dehydrogenase"/>
    <property type="match status" value="3"/>
</dbReference>
<dbReference type="GO" id="GO:0008017">
    <property type="term" value="F:microtubule binding"/>
    <property type="evidence" value="ECO:0007669"/>
    <property type="project" value="EnsemblFungi"/>
</dbReference>
<evidence type="ECO:0000256" key="3">
    <source>
        <dbReference type="ARBA" id="ARBA00005043"/>
    </source>
</evidence>
<evidence type="ECO:0000313" key="14">
    <source>
        <dbReference type="Proteomes" id="UP000190274"/>
    </source>
</evidence>
<evidence type="ECO:0000256" key="7">
    <source>
        <dbReference type="ARBA" id="ARBA00022574"/>
    </source>
</evidence>
<keyword evidence="14" id="KW-1185">Reference proteome</keyword>
<dbReference type="AlphaFoldDB" id="A0A1G4JLM1"/>
<dbReference type="UniPathway" id="UPA00988"/>
<evidence type="ECO:0000256" key="10">
    <source>
        <dbReference type="ARBA" id="ARBA00023242"/>
    </source>
</evidence>
<organism evidence="13 14">
    <name type="scientific">Lachancea dasiensis</name>
    <dbReference type="NCBI Taxonomy" id="1072105"/>
    <lineage>
        <taxon>Eukaryota</taxon>
        <taxon>Fungi</taxon>
        <taxon>Dikarya</taxon>
        <taxon>Ascomycota</taxon>
        <taxon>Saccharomycotina</taxon>
        <taxon>Saccharomycetes</taxon>
        <taxon>Saccharomycetales</taxon>
        <taxon>Saccharomycetaceae</taxon>
        <taxon>Lachancea</taxon>
    </lineage>
</organism>
<evidence type="ECO:0000256" key="4">
    <source>
        <dbReference type="ARBA" id="ARBA00005881"/>
    </source>
</evidence>
<dbReference type="CDD" id="cd00200">
    <property type="entry name" value="WD40"/>
    <property type="match status" value="1"/>
</dbReference>
<feature type="repeat" description="WD" evidence="11">
    <location>
        <begin position="96"/>
        <end position="135"/>
    </location>
</feature>
<evidence type="ECO:0000256" key="9">
    <source>
        <dbReference type="ARBA" id="ARBA00022737"/>
    </source>
</evidence>
<evidence type="ECO:0000256" key="1">
    <source>
        <dbReference type="ARBA" id="ARBA00004123"/>
    </source>
</evidence>
<dbReference type="InterPro" id="IPR037289">
    <property type="entry name" value="Elp2"/>
</dbReference>
<dbReference type="InterPro" id="IPR015943">
    <property type="entry name" value="WD40/YVTN_repeat-like_dom_sf"/>
</dbReference>
<feature type="repeat" description="WD" evidence="11">
    <location>
        <begin position="52"/>
        <end position="84"/>
    </location>
</feature>